<organism evidence="1 2">
    <name type="scientific">Lutimaribacter degradans</name>
    <dbReference type="NCBI Taxonomy" id="2945989"/>
    <lineage>
        <taxon>Bacteria</taxon>
        <taxon>Pseudomonadati</taxon>
        <taxon>Pseudomonadota</taxon>
        <taxon>Alphaproteobacteria</taxon>
        <taxon>Rhodobacterales</taxon>
        <taxon>Roseobacteraceae</taxon>
        <taxon>Lutimaribacter</taxon>
    </lineage>
</organism>
<dbReference type="Proteomes" id="UP001203036">
    <property type="component" value="Unassembled WGS sequence"/>
</dbReference>
<proteinExistence type="predicted"/>
<comment type="caution">
    <text evidence="1">The sequence shown here is derived from an EMBL/GenBank/DDBJ whole genome shotgun (WGS) entry which is preliminary data.</text>
</comment>
<evidence type="ECO:0000313" key="1">
    <source>
        <dbReference type="EMBL" id="MCM2562328.1"/>
    </source>
</evidence>
<protein>
    <submittedName>
        <fullName evidence="1">TolC family outer membrane protein</fullName>
    </submittedName>
</protein>
<sequence>MTLLRKVKAGILVSVLAVSMTTGGARADSLADAMADAYRNSGLLDQNRAVMRAADEDVAIAVSSLRPVVNWVGDITRTFGDTRNLGVVRNNEATSASIALNAEIVLWDGGRSRLNVDIAKETVLATRQALISVEQLVLQRAVNAFMDVRSTYEIVQLRRNNIRVISEELRAARDRFEVGEVTRTDVALAEARLAEARSNLAQAEGDLAIAIEEFRATVGRAPGNLTQPPSMQMPVRTVEAAKAVAVRAHPDIKSLQSQVTAADLGVLLARRATAPEVKLTGRLSVSEGFGNDNYTRGGSVGVQTGGVIYQGGQLMAQARKAMAQRDARRGELLDTQRVIAQNVGTAYARVQVAQAALRAVDEQIRAARVAFRGVREEATLGARTTLDVLNAEQDLLDAQANRITAASNEYKAYYALLSAMGLLTVDQLNLDVPQYDPAAYYNMVKDAPSAISEQGRQLDRVLQKLGKE</sequence>
<keyword evidence="2" id="KW-1185">Reference proteome</keyword>
<gene>
    <name evidence="1" type="ORF">M8744_09240</name>
</gene>
<name>A0ACC5ZVE9_9RHOB</name>
<accession>A0ACC5ZVE9</accession>
<reference evidence="1" key="1">
    <citation type="submission" date="2022-06" db="EMBL/GenBank/DDBJ databases">
        <title>Lutimaribacter sp. EGI FJ00013, a novel bacterium isolated from a salt lake sediment enrichment.</title>
        <authorList>
            <person name="Gao L."/>
            <person name="Fang B.-Z."/>
            <person name="Li W.-J."/>
        </authorList>
    </citation>
    <scope>NUCLEOTIDE SEQUENCE</scope>
    <source>
        <strain evidence="1">EGI FJ00013</strain>
    </source>
</reference>
<evidence type="ECO:0000313" key="2">
    <source>
        <dbReference type="Proteomes" id="UP001203036"/>
    </source>
</evidence>
<dbReference type="EMBL" id="JAMQGO010000005">
    <property type="protein sequence ID" value="MCM2562328.1"/>
    <property type="molecule type" value="Genomic_DNA"/>
</dbReference>